<evidence type="ECO:0000313" key="2">
    <source>
        <dbReference type="Proteomes" id="UP000187439"/>
    </source>
</evidence>
<accession>A0A1R0XI33</accession>
<reference evidence="1 2" key="1">
    <citation type="submission" date="2016-10" db="EMBL/GenBank/DDBJ databases">
        <title>Paenibacillus species isolates.</title>
        <authorList>
            <person name="Beno S.M."/>
        </authorList>
    </citation>
    <scope>NUCLEOTIDE SEQUENCE [LARGE SCALE GENOMIC DNA]</scope>
    <source>
        <strain evidence="1 2">FSL H7-0710</strain>
    </source>
</reference>
<dbReference type="RefSeq" id="WP_076121740.1">
    <property type="nucleotide sequence ID" value="NZ_MPTC01000050.1"/>
</dbReference>
<sequence length="70" mass="8123">MKNYFQGPLTETMKSKNELLKKLVLQTYSKIIYGQSPIEEFDTMVANWKKSGGDEITKEVNDWYISASKK</sequence>
<protein>
    <recommendedName>
        <fullName evidence="3">ABC transporter substrate-binding protein</fullName>
    </recommendedName>
</protein>
<evidence type="ECO:0008006" key="3">
    <source>
        <dbReference type="Google" id="ProtNLM"/>
    </source>
</evidence>
<gene>
    <name evidence="1" type="ORF">BSK52_28480</name>
</gene>
<comment type="caution">
    <text evidence="1">The sequence shown here is derived from an EMBL/GenBank/DDBJ whole genome shotgun (WGS) entry which is preliminary data.</text>
</comment>
<dbReference type="Gene3D" id="3.40.190.10">
    <property type="entry name" value="Periplasmic binding protein-like II"/>
    <property type="match status" value="1"/>
</dbReference>
<dbReference type="AlphaFoldDB" id="A0A1R0XI33"/>
<proteinExistence type="predicted"/>
<organism evidence="1 2">
    <name type="scientific">Paenibacillus odorifer</name>
    <dbReference type="NCBI Taxonomy" id="189426"/>
    <lineage>
        <taxon>Bacteria</taxon>
        <taxon>Bacillati</taxon>
        <taxon>Bacillota</taxon>
        <taxon>Bacilli</taxon>
        <taxon>Bacillales</taxon>
        <taxon>Paenibacillaceae</taxon>
        <taxon>Paenibacillus</taxon>
    </lineage>
</organism>
<dbReference type="Proteomes" id="UP000187439">
    <property type="component" value="Unassembled WGS sequence"/>
</dbReference>
<name>A0A1R0XI33_9BACL</name>
<evidence type="ECO:0000313" key="1">
    <source>
        <dbReference type="EMBL" id="OMD34764.1"/>
    </source>
</evidence>
<dbReference type="OrthoDB" id="9787283at2"/>
<dbReference type="EMBL" id="MPTC01000050">
    <property type="protein sequence ID" value="OMD34764.1"/>
    <property type="molecule type" value="Genomic_DNA"/>
</dbReference>
<dbReference type="SUPFAM" id="SSF53850">
    <property type="entry name" value="Periplasmic binding protein-like II"/>
    <property type="match status" value="1"/>
</dbReference>